<dbReference type="Proteomes" id="UP000196710">
    <property type="component" value="Chromosome"/>
</dbReference>
<reference evidence="5 7" key="3">
    <citation type="submission" date="2020-11" db="EMBL/GenBank/DDBJ databases">
        <title>Closed and high quality bacterial genomes of the OMM12 community.</title>
        <authorList>
            <person name="Marbouty M."/>
            <person name="Lamy-Besnier Q."/>
            <person name="Debarbieux L."/>
            <person name="Koszul R."/>
        </authorList>
    </citation>
    <scope>NUCLEOTIDE SEQUENCE [LARGE SCALE GENOMIC DNA]</scope>
    <source>
        <strain evidence="5 7">KB18</strain>
    </source>
</reference>
<feature type="signal peptide" evidence="2">
    <location>
        <begin position="1"/>
        <end position="22"/>
    </location>
</feature>
<reference evidence="6" key="2">
    <citation type="submission" date="2017-05" db="EMBL/GenBank/DDBJ databases">
        <title>Improved OligoMM genomes.</title>
        <authorList>
            <person name="Garzetti D."/>
        </authorList>
    </citation>
    <scope>NUCLEOTIDE SEQUENCE [LARGE SCALE GENOMIC DNA]</scope>
    <source>
        <strain evidence="6">KB18</strain>
    </source>
</reference>
<dbReference type="AlphaFoldDB" id="A0A1Z2XRM7"/>
<dbReference type="KEGG" id="amur:ADH66_10645"/>
<dbReference type="SUPFAM" id="SSF53850">
    <property type="entry name" value="Periplasmic binding protein-like II"/>
    <property type="match status" value="1"/>
</dbReference>
<evidence type="ECO:0000259" key="3">
    <source>
        <dbReference type="Pfam" id="PF12010"/>
    </source>
</evidence>
<dbReference type="PANTHER" id="PTHR43649:SF17">
    <property type="entry name" value="ABC TRANSPORTER SOLUTE BINDING PROTEIN-SUGAR TRANSPORT"/>
    <property type="match status" value="1"/>
</dbReference>
<dbReference type="Proteomes" id="UP000596035">
    <property type="component" value="Chromosome"/>
</dbReference>
<accession>A0A1Z2XRM7</accession>
<feature type="compositionally biased region" description="Low complexity" evidence="1">
    <location>
        <begin position="33"/>
        <end position="49"/>
    </location>
</feature>
<name>A0A1Z2XRM7_9FIRM</name>
<evidence type="ECO:0000313" key="4">
    <source>
        <dbReference type="EMBL" id="ASB41070.1"/>
    </source>
</evidence>
<sequence>MSKKILCLILTLALLATCFVGCADKGESKKESSSTPESSAAESSETQSSDTGDKTTDEEPYTVHFAYYIAKESPNMGALSDAVNELAMKELNMKVDLQALTQGTYHQQIPMMLAAGEPMDVFISRASEVGTFIESQYILDCTPYLDKMENAKAALGDDIQACYIGDFLAGFGSMAERATPGAMVVRKDIFDELGFKKEDFDYTLPNMGVLDQITEMYAKVKEKYPDMICFDGTAVPASCAFCFVDNLSSSFGVLETPESTTVVNWFETDMYRRLCEAAMEWYNKGYSSKDIAVNTDGGDVKMKGGNCFSYFQSWKPGVETEKKSQTGYDVEMIQLIDAPKTSYNVNTRLWSIANSSEDPEKAAQFLDWTYKSGEFTDLINWGVPGTDWVLNDDGQADYPEGVTAATVGYHNDKGFSYPNQFNGTLWAGAPKDLWEQYETWHATLKESAAFGFAFNSMPVATEMATLQTVYDKYQKTVGFGTLPDLDAAIQEFNDALYEAGLQKVLDEKQKQLDEWLANK</sequence>
<dbReference type="PANTHER" id="PTHR43649">
    <property type="entry name" value="ARABINOSE-BINDING PROTEIN-RELATED"/>
    <property type="match status" value="1"/>
</dbReference>
<feature type="region of interest" description="Disordered" evidence="1">
    <location>
        <begin position="26"/>
        <end position="57"/>
    </location>
</feature>
<organism evidence="5 7">
    <name type="scientific">Acutalibacter muris</name>
    <dbReference type="NCBI Taxonomy" id="1796620"/>
    <lineage>
        <taxon>Bacteria</taxon>
        <taxon>Bacillati</taxon>
        <taxon>Bacillota</taxon>
        <taxon>Clostridia</taxon>
        <taxon>Eubacteriales</taxon>
        <taxon>Acutalibacteraceae</taxon>
        <taxon>Acutalibacter</taxon>
    </lineage>
</organism>
<evidence type="ECO:0000256" key="1">
    <source>
        <dbReference type="SAM" id="MobiDB-lite"/>
    </source>
</evidence>
<dbReference type="EMBL" id="CP021422">
    <property type="protein sequence ID" value="ASB41070.1"/>
    <property type="molecule type" value="Genomic_DNA"/>
</dbReference>
<evidence type="ECO:0000313" key="5">
    <source>
        <dbReference type="EMBL" id="QQR30347.1"/>
    </source>
</evidence>
<dbReference type="Gene3D" id="3.40.190.10">
    <property type="entry name" value="Periplasmic binding protein-like II"/>
    <property type="match status" value="2"/>
</dbReference>
<proteinExistence type="predicted"/>
<keyword evidence="2" id="KW-0732">Signal</keyword>
<dbReference type="InterPro" id="IPR050490">
    <property type="entry name" value="Bact_solute-bd_prot1"/>
</dbReference>
<reference evidence="4" key="1">
    <citation type="journal article" date="2017" name="Genome Announc.">
        <title>High-Quality Whole-Genome Sequences of the Oligo-Mouse-Microbiota Bacterial Community.</title>
        <authorList>
            <person name="Garzetti D."/>
            <person name="Brugiroux S."/>
            <person name="Bunk B."/>
            <person name="Pukall R."/>
            <person name="McCoy K.D."/>
            <person name="Macpherson A.J."/>
            <person name="Stecher B."/>
        </authorList>
    </citation>
    <scope>NUCLEOTIDE SEQUENCE</scope>
    <source>
        <strain evidence="4">KB18</strain>
    </source>
</reference>
<dbReference type="Pfam" id="PF12010">
    <property type="entry name" value="DUF3502"/>
    <property type="match status" value="1"/>
</dbReference>
<feature type="chain" id="PRO_5043556897" evidence="2">
    <location>
        <begin position="23"/>
        <end position="519"/>
    </location>
</feature>
<dbReference type="InterPro" id="IPR022627">
    <property type="entry name" value="DUF3502"/>
</dbReference>
<gene>
    <name evidence="4" type="ORF">ADH66_10645</name>
    <name evidence="5" type="ORF">I5Q82_00950</name>
</gene>
<protein>
    <submittedName>
        <fullName evidence="5">ABC transporter substrate-binding protein</fullName>
    </submittedName>
</protein>
<keyword evidence="6" id="KW-1185">Reference proteome</keyword>
<feature type="domain" description="DUF3502" evidence="3">
    <location>
        <begin position="449"/>
        <end position="517"/>
    </location>
</feature>
<evidence type="ECO:0000256" key="2">
    <source>
        <dbReference type="SAM" id="SignalP"/>
    </source>
</evidence>
<evidence type="ECO:0000313" key="6">
    <source>
        <dbReference type="Proteomes" id="UP000196710"/>
    </source>
</evidence>
<dbReference type="RefSeq" id="WP_066541038.1">
    <property type="nucleotide sequence ID" value="NZ_CP021422.1"/>
</dbReference>
<dbReference type="EMBL" id="CP065321">
    <property type="protein sequence ID" value="QQR30347.1"/>
    <property type="molecule type" value="Genomic_DNA"/>
</dbReference>
<evidence type="ECO:0000313" key="7">
    <source>
        <dbReference type="Proteomes" id="UP000596035"/>
    </source>
</evidence>